<dbReference type="PANTHER" id="PTHR13923">
    <property type="entry name" value="SEC31-RELATED PROTEIN"/>
    <property type="match status" value="1"/>
</dbReference>
<keyword evidence="6" id="KW-0813">Transport</keyword>
<feature type="compositionally biased region" description="Low complexity" evidence="14">
    <location>
        <begin position="1382"/>
        <end position="1391"/>
    </location>
</feature>
<dbReference type="InterPro" id="IPR001680">
    <property type="entry name" value="WD40_rpt"/>
</dbReference>
<protein>
    <recommendedName>
        <fullName evidence="5">Protein transport protein SEC31</fullName>
    </recommendedName>
    <alternativeName>
        <fullName evidence="4">Protein transport protein sec31</fullName>
    </alternativeName>
</protein>
<feature type="repeat" description="WD" evidence="13">
    <location>
        <begin position="175"/>
        <end position="217"/>
    </location>
</feature>
<feature type="compositionally biased region" description="Low complexity" evidence="14">
    <location>
        <begin position="1120"/>
        <end position="1131"/>
    </location>
</feature>
<dbReference type="Gene3D" id="1.25.40.1030">
    <property type="match status" value="1"/>
</dbReference>
<evidence type="ECO:0000256" key="6">
    <source>
        <dbReference type="ARBA" id="ARBA00022448"/>
    </source>
</evidence>
<evidence type="ECO:0000256" key="8">
    <source>
        <dbReference type="ARBA" id="ARBA00022737"/>
    </source>
</evidence>
<proteinExistence type="inferred from homology"/>
<feature type="region of interest" description="Disordered" evidence="14">
    <location>
        <begin position="951"/>
        <end position="972"/>
    </location>
</feature>
<evidence type="ECO:0000256" key="11">
    <source>
        <dbReference type="ARBA" id="ARBA00022927"/>
    </source>
</evidence>
<dbReference type="InterPro" id="IPR036322">
    <property type="entry name" value="WD40_repeat_dom_sf"/>
</dbReference>
<dbReference type="STRING" id="5288.A0A5C5G5E2"/>
<evidence type="ECO:0000256" key="4">
    <source>
        <dbReference type="ARBA" id="ARBA00013507"/>
    </source>
</evidence>
<keyword evidence="11" id="KW-0653">Protein transport</keyword>
<evidence type="ECO:0000256" key="7">
    <source>
        <dbReference type="ARBA" id="ARBA00022574"/>
    </source>
</evidence>
<feature type="repeat" description="WD" evidence="13">
    <location>
        <begin position="129"/>
        <end position="171"/>
    </location>
</feature>
<comment type="function">
    <text evidence="12">Component of the coat protein complex II (COPII) which promotes the formation of transport vesicles from the endoplasmic reticulum (ER). The coat has two main functions, the physical deformation of the endoplasmic reticulum membrane into vesicles and the selection of cargo molecules.</text>
</comment>
<evidence type="ECO:0000256" key="3">
    <source>
        <dbReference type="ARBA" id="ARBA00009358"/>
    </source>
</evidence>
<evidence type="ECO:0000313" key="16">
    <source>
        <dbReference type="Proteomes" id="UP000311382"/>
    </source>
</evidence>
<feature type="compositionally biased region" description="Pro residues" evidence="14">
    <location>
        <begin position="1215"/>
        <end position="1234"/>
    </location>
</feature>
<keyword evidence="16" id="KW-1185">Reference proteome</keyword>
<evidence type="ECO:0000256" key="12">
    <source>
        <dbReference type="ARBA" id="ARBA00025471"/>
    </source>
</evidence>
<evidence type="ECO:0000256" key="9">
    <source>
        <dbReference type="ARBA" id="ARBA00022824"/>
    </source>
</evidence>
<dbReference type="GO" id="GO:0090110">
    <property type="term" value="P:COPII-coated vesicle cargo loading"/>
    <property type="evidence" value="ECO:0007669"/>
    <property type="project" value="TreeGrafter"/>
</dbReference>
<dbReference type="PROSITE" id="PS00678">
    <property type="entry name" value="WD_REPEATS_1"/>
    <property type="match status" value="1"/>
</dbReference>
<feature type="region of interest" description="Disordered" evidence="14">
    <location>
        <begin position="1082"/>
        <end position="1526"/>
    </location>
</feature>
<feature type="compositionally biased region" description="Pro residues" evidence="14">
    <location>
        <begin position="1302"/>
        <end position="1332"/>
    </location>
</feature>
<feature type="compositionally biased region" description="Low complexity" evidence="14">
    <location>
        <begin position="956"/>
        <end position="972"/>
    </location>
</feature>
<evidence type="ECO:0000256" key="14">
    <source>
        <dbReference type="SAM" id="MobiDB-lite"/>
    </source>
</evidence>
<dbReference type="InterPro" id="IPR015943">
    <property type="entry name" value="WD40/YVTN_repeat-like_dom_sf"/>
</dbReference>
<organism evidence="15 16">
    <name type="scientific">Rhodotorula diobovata</name>
    <dbReference type="NCBI Taxonomy" id="5288"/>
    <lineage>
        <taxon>Eukaryota</taxon>
        <taxon>Fungi</taxon>
        <taxon>Dikarya</taxon>
        <taxon>Basidiomycota</taxon>
        <taxon>Pucciniomycotina</taxon>
        <taxon>Microbotryomycetes</taxon>
        <taxon>Sporidiobolales</taxon>
        <taxon>Sporidiobolaceae</taxon>
        <taxon>Rhodotorula</taxon>
    </lineage>
</organism>
<feature type="region of interest" description="Disordered" evidence="14">
    <location>
        <begin position="568"/>
        <end position="604"/>
    </location>
</feature>
<feature type="region of interest" description="Disordered" evidence="14">
    <location>
        <begin position="478"/>
        <end position="514"/>
    </location>
</feature>
<dbReference type="PROSITE" id="PS50294">
    <property type="entry name" value="WD_REPEATS_REGION"/>
    <property type="match status" value="2"/>
</dbReference>
<reference evidence="15 16" key="1">
    <citation type="submission" date="2019-03" db="EMBL/GenBank/DDBJ databases">
        <title>Rhodosporidium diobovatum UCD-FST 08-225 genome sequencing, assembly, and annotation.</title>
        <authorList>
            <person name="Fakankun I.U."/>
            <person name="Fristensky B."/>
            <person name="Levin D.B."/>
        </authorList>
    </citation>
    <scope>NUCLEOTIDE SEQUENCE [LARGE SCALE GENOMIC DNA]</scope>
    <source>
        <strain evidence="15 16">UCD-FST 08-225</strain>
    </source>
</reference>
<feature type="compositionally biased region" description="Pro residues" evidence="14">
    <location>
        <begin position="1161"/>
        <end position="1179"/>
    </location>
</feature>
<feature type="compositionally biased region" description="Low complexity" evidence="14">
    <location>
        <begin position="1253"/>
        <end position="1274"/>
    </location>
</feature>
<dbReference type="PROSITE" id="PS50082">
    <property type="entry name" value="WD_REPEATS_2"/>
    <property type="match status" value="3"/>
</dbReference>
<feature type="compositionally biased region" description="Low complexity" evidence="14">
    <location>
        <begin position="1184"/>
        <end position="1194"/>
    </location>
</feature>
<dbReference type="Gene3D" id="1.20.940.10">
    <property type="entry name" value="Functional domain of the splicing factor Prp18"/>
    <property type="match status" value="1"/>
</dbReference>
<keyword evidence="9" id="KW-0256">Endoplasmic reticulum</keyword>
<dbReference type="GO" id="GO:0030127">
    <property type="term" value="C:COPII vesicle coat"/>
    <property type="evidence" value="ECO:0007669"/>
    <property type="project" value="TreeGrafter"/>
</dbReference>
<feature type="compositionally biased region" description="Low complexity" evidence="14">
    <location>
        <begin position="386"/>
        <end position="404"/>
    </location>
</feature>
<feature type="compositionally biased region" description="Basic and acidic residues" evidence="14">
    <location>
        <begin position="1511"/>
        <end position="1524"/>
    </location>
</feature>
<comment type="subcellular location">
    <subcellularLocation>
        <location evidence="2">Cytoplasmic vesicle</location>
        <location evidence="2">COPII-coated vesicle membrane</location>
        <topology evidence="2">Peripheral membrane protein</topology>
        <orientation evidence="2">Cytoplasmic side</orientation>
    </subcellularLocation>
    <subcellularLocation>
        <location evidence="1">Endoplasmic reticulum</location>
    </subcellularLocation>
</comment>
<feature type="compositionally biased region" description="Pro residues" evidence="14">
    <location>
        <begin position="1364"/>
        <end position="1381"/>
    </location>
</feature>
<keyword evidence="8" id="KW-0677">Repeat</keyword>
<comment type="caution">
    <text evidence="15">The sequence shown here is derived from an EMBL/GenBank/DDBJ whole genome shotgun (WGS) entry which is preliminary data.</text>
</comment>
<feature type="compositionally biased region" description="Low complexity" evidence="14">
    <location>
        <begin position="630"/>
        <end position="649"/>
    </location>
</feature>
<dbReference type="SMART" id="SM00320">
    <property type="entry name" value="WD40"/>
    <property type="match status" value="6"/>
</dbReference>
<keyword evidence="10" id="KW-0931">ER-Golgi transport</keyword>
<keyword evidence="7 13" id="KW-0853">WD repeat</keyword>
<evidence type="ECO:0000256" key="10">
    <source>
        <dbReference type="ARBA" id="ARBA00022892"/>
    </source>
</evidence>
<dbReference type="InterPro" id="IPR019775">
    <property type="entry name" value="WD40_repeat_CS"/>
</dbReference>
<feature type="region of interest" description="Disordered" evidence="14">
    <location>
        <begin position="383"/>
        <end position="404"/>
    </location>
</feature>
<dbReference type="SUPFAM" id="SSF50978">
    <property type="entry name" value="WD40 repeat-like"/>
    <property type="match status" value="1"/>
</dbReference>
<dbReference type="InterPro" id="IPR040251">
    <property type="entry name" value="SEC31-like"/>
</dbReference>
<feature type="compositionally biased region" description="Low complexity" evidence="14">
    <location>
        <begin position="1431"/>
        <end position="1442"/>
    </location>
</feature>
<feature type="repeat" description="WD" evidence="13">
    <location>
        <begin position="298"/>
        <end position="334"/>
    </location>
</feature>
<name>A0A5C5G5E2_9BASI</name>
<dbReference type="GO" id="GO:0007029">
    <property type="term" value="P:endoplasmic reticulum organization"/>
    <property type="evidence" value="ECO:0007669"/>
    <property type="project" value="TreeGrafter"/>
</dbReference>
<feature type="compositionally biased region" description="Gly residues" evidence="14">
    <location>
        <begin position="1290"/>
        <end position="1299"/>
    </location>
</feature>
<dbReference type="Gene3D" id="2.130.10.10">
    <property type="entry name" value="YVTN repeat-like/Quinoprotein amine dehydrogenase"/>
    <property type="match status" value="1"/>
</dbReference>
<dbReference type="GO" id="GO:0005198">
    <property type="term" value="F:structural molecule activity"/>
    <property type="evidence" value="ECO:0007669"/>
    <property type="project" value="TreeGrafter"/>
</dbReference>
<accession>A0A5C5G5E2</accession>
<dbReference type="PANTHER" id="PTHR13923:SF11">
    <property type="entry name" value="SECRETORY 31, ISOFORM D"/>
    <property type="match status" value="1"/>
</dbReference>
<comment type="similarity">
    <text evidence="3">Belongs to the WD repeat SEC31 family.</text>
</comment>
<dbReference type="Proteomes" id="UP000311382">
    <property type="component" value="Unassembled WGS sequence"/>
</dbReference>
<dbReference type="GO" id="GO:0015031">
    <property type="term" value="P:protein transport"/>
    <property type="evidence" value="ECO:0007669"/>
    <property type="project" value="UniProtKB-KW"/>
</dbReference>
<feature type="compositionally biased region" description="Pro residues" evidence="14">
    <location>
        <begin position="1463"/>
        <end position="1473"/>
    </location>
</feature>
<sequence>MPPLVTVPRTAVHAWLPSAASSPLDGPLVATATAAHALDDADPDSAHLELWAPFSSHDSPPSPLARIHTHSPAHRIAWGPWQPPPAYSTDGTQLQGMGILATGHHSGQVTLYDPAKLVAGQDPLLHDLASPHRTPVRGLDFSPAQKNLLATGAANAEILIWDLTSPSSPFSPGSRSRSLDSITSLAWNPSVVHILASSSNSGMTVVWDLKSKREITALSFSSAGATGLGPGGFGAPGGTGLGSGGFGGAGAGQGLGGHSVVRWHPENPTKLVTASEDDHAPFLLVWDLRNWKEPERVLRGHDKGILSLSFCPSDPDLVLSSGKDGRTLTWSLSSPPDSGPVAEVSAATGLNWTFDAQWCPANPTFVSTSSLDGTLAVHNLQSTNTADPASSSSSSAAQAPDPSQLGADSFFESAIAANARNTPLVSLSVEPRFLRRPSSVAWGFGGRLVRVDRLEGVTLERRCTLPEVVERAERLARAERGDEEGGLAKFADERAAEGRLEGEGKEEREGTDDDGWDLLRTLFHAGAGQAQRDALVEMLLGAGGEGGDADEASFDRDELRASVERLARELTGGKGEDEEPQPEIKQEEEDDHQDAGALFGGGNAENGGVDAAFGGAAGGDDFLAQLSSGAPAPSALADPAAAEASAQPQVPEPDVPSPFSLPVPSPTGTASRDPDTLLTRALLVGDFPSGVTLSLALHRWADALLLALQSGDPSLVDRARAAYFSHRAPAVPYLRVLRAVDPSSPDPHAHLAALVRDLDPSNWREGLVLLCTYAPPGAFPPLAAQLGAQLEARWRTSGDRRWRARAGRAFAAAGAQAVGRLARVWGEVAREDERRKLAAAAAAAVAGEGEGAEGGETGAGERFAARAEALQALVEKLRAFEHATGGAAAARVGQEDDDADSGWAELHGAYLEYAELLAGQGRADLALEYVARTPDAFEPVRRERVLRAAGPSYAGRAQQQQQQQQRAPLQAQRSAYGVPAYGAYGAQPAAAAPSNVYNPYAPQPAAASVPAAAQPSAYNPYAPPPPAVASPAQPAVAAPRNPYAAAPTAALTNPIDDPYAPSGYAPAKPAGAGAAAPVPAAASASAPSFQQATGPSPYDPYAPQNPAVGLPAPPPIRSETPSFAKPPTSSTAPPPPRAKPDGGWNDAPILPPSSTLRRHTPAPPGAAGPGATPPAPIASPFPNSSPIASPFGAPGAPGGAGVPPPPPSRGANRTPAPPPPPMASGPKFAPPPPKGVNRPAAMQLPPQAPPAQGPQRALSPPAQQQQQQQQAFNPYAPPPPSQPQSLGASFGPGGGGGVNGFPAPPPQQSAPAPPPPRAAPGPVYAAPPPPRAQPQQQQAPPPPRGSVMTPPPPPRPQSAGGNRLPPPPVAQGPPPPVPSAPPQQQQQQQQPHGKGQFVPPPPPAGMGARPPPPPQQQQQQPQGQGQGQGQGPPLRSPQLGGPAQPPTMAGRSPQLGGANGFAQPPPPPGPPPAAANGQQQRPPAPPAQGSMPPPPQPNGAPRPGPPAQRGEPPKMKYPPGDRTHIPSAFKPIVDILTAELGRLRQVVPPQQGKLVAETDKRLNLLFDLLNNETLSKSSAERVLEICQAIAARDQAKALDLHFALLTSAPPAPDVAPFQAALKLLVQRMQPAQQ</sequence>
<dbReference type="OrthoDB" id="542917at2759"/>
<evidence type="ECO:0000256" key="1">
    <source>
        <dbReference type="ARBA" id="ARBA00004240"/>
    </source>
</evidence>
<feature type="region of interest" description="Disordered" evidence="14">
    <location>
        <begin position="630"/>
        <end position="673"/>
    </location>
</feature>
<evidence type="ECO:0000313" key="15">
    <source>
        <dbReference type="EMBL" id="TNY23719.1"/>
    </source>
</evidence>
<feature type="compositionally biased region" description="Pro residues" evidence="14">
    <location>
        <begin position="1398"/>
        <end position="1415"/>
    </location>
</feature>
<feature type="compositionally biased region" description="Pro residues" evidence="14">
    <location>
        <begin position="650"/>
        <end position="665"/>
    </location>
</feature>
<evidence type="ECO:0000256" key="2">
    <source>
        <dbReference type="ARBA" id="ARBA00004299"/>
    </source>
</evidence>
<dbReference type="GO" id="GO:0070971">
    <property type="term" value="C:endoplasmic reticulum exit site"/>
    <property type="evidence" value="ECO:0007669"/>
    <property type="project" value="TreeGrafter"/>
</dbReference>
<dbReference type="EMBL" id="SOZI01000008">
    <property type="protein sequence ID" value="TNY23719.1"/>
    <property type="molecule type" value="Genomic_DNA"/>
</dbReference>
<gene>
    <name evidence="15" type="ORF">DMC30DRAFT_277350</name>
</gene>
<feature type="compositionally biased region" description="Acidic residues" evidence="14">
    <location>
        <begin position="576"/>
        <end position="592"/>
    </location>
</feature>
<feature type="compositionally biased region" description="Basic and acidic residues" evidence="14">
    <location>
        <begin position="490"/>
        <end position="508"/>
    </location>
</feature>
<dbReference type="Pfam" id="PF00400">
    <property type="entry name" value="WD40"/>
    <property type="match status" value="1"/>
</dbReference>
<evidence type="ECO:0000256" key="5">
    <source>
        <dbReference type="ARBA" id="ARBA00021236"/>
    </source>
</evidence>
<feature type="compositionally biased region" description="Pro residues" evidence="14">
    <location>
        <begin position="1339"/>
        <end position="1356"/>
    </location>
</feature>
<feature type="compositionally biased region" description="Pro residues" evidence="14">
    <location>
        <begin position="1482"/>
        <end position="1506"/>
    </location>
</feature>
<evidence type="ECO:0000256" key="13">
    <source>
        <dbReference type="PROSITE-ProRule" id="PRU00221"/>
    </source>
</evidence>